<proteinExistence type="predicted"/>
<protein>
    <submittedName>
        <fullName evidence="3">Uncharacterized protein</fullName>
    </submittedName>
</protein>
<organism evidence="3 4">
    <name type="scientific">Rhizophagus irregularis</name>
    <dbReference type="NCBI Taxonomy" id="588596"/>
    <lineage>
        <taxon>Eukaryota</taxon>
        <taxon>Fungi</taxon>
        <taxon>Fungi incertae sedis</taxon>
        <taxon>Mucoromycota</taxon>
        <taxon>Glomeromycotina</taxon>
        <taxon>Glomeromycetes</taxon>
        <taxon>Glomerales</taxon>
        <taxon>Glomeraceae</taxon>
        <taxon>Rhizophagus</taxon>
    </lineage>
</organism>
<keyword evidence="2" id="KW-0812">Transmembrane</keyword>
<evidence type="ECO:0000313" key="4">
    <source>
        <dbReference type="Proteomes" id="UP000233469"/>
    </source>
</evidence>
<evidence type="ECO:0000256" key="1">
    <source>
        <dbReference type="SAM" id="MobiDB-lite"/>
    </source>
</evidence>
<feature type="region of interest" description="Disordered" evidence="1">
    <location>
        <begin position="15"/>
        <end position="48"/>
    </location>
</feature>
<gene>
    <name evidence="3" type="ORF">RhiirC2_812555</name>
</gene>
<comment type="caution">
    <text evidence="3">The sequence shown here is derived from an EMBL/GenBank/DDBJ whole genome shotgun (WGS) entry which is preliminary data.</text>
</comment>
<sequence length="138" mass="15157">MFRYARTLRSLNTLRNNPVRSTNTTTRKLSTSDASNTASTSSTNNLDNKNSSFGRNVVNIAAIVGLAGGSFITIYKINKLSDEIGVIKEDIGLIKENIGLTKGYLFAGSGERLKTEQTATANIDQTEAKEPWFKFFNL</sequence>
<feature type="compositionally biased region" description="Polar residues" evidence="1">
    <location>
        <begin position="15"/>
        <end position="28"/>
    </location>
</feature>
<keyword evidence="2" id="KW-1133">Transmembrane helix</keyword>
<dbReference type="AlphaFoldDB" id="A0A2N1NSJ4"/>
<dbReference type="Proteomes" id="UP000233469">
    <property type="component" value="Unassembled WGS sequence"/>
</dbReference>
<evidence type="ECO:0000256" key="2">
    <source>
        <dbReference type="SAM" id="Phobius"/>
    </source>
</evidence>
<reference evidence="3 4" key="2">
    <citation type="submission" date="2017-10" db="EMBL/GenBank/DDBJ databases">
        <title>Extensive intraspecific genome diversity in a model arbuscular mycorrhizal fungus.</title>
        <authorList>
            <person name="Chen E.C.H."/>
            <person name="Morin E."/>
            <person name="Baudet D."/>
            <person name="Noel J."/>
            <person name="Ndikumana S."/>
            <person name="Charron P."/>
            <person name="St-Onge C."/>
            <person name="Giorgi J."/>
            <person name="Grigoriev I.V."/>
            <person name="Roux C."/>
            <person name="Martin F.M."/>
            <person name="Corradi N."/>
        </authorList>
    </citation>
    <scope>NUCLEOTIDE SEQUENCE [LARGE SCALE GENOMIC DNA]</scope>
    <source>
        <strain evidence="3 4">C2</strain>
    </source>
</reference>
<feature type="compositionally biased region" description="Low complexity" evidence="1">
    <location>
        <begin position="29"/>
        <end position="48"/>
    </location>
</feature>
<dbReference type="VEuPathDB" id="FungiDB:RhiirFUN_026792"/>
<dbReference type="OrthoDB" id="2372742at2759"/>
<evidence type="ECO:0000313" key="3">
    <source>
        <dbReference type="EMBL" id="PKK76855.1"/>
    </source>
</evidence>
<reference evidence="3 4" key="1">
    <citation type="submission" date="2016-04" db="EMBL/GenBank/DDBJ databases">
        <title>Genome analyses suggest a sexual origin of heterokaryosis in a supposedly ancient asexual fungus.</title>
        <authorList>
            <person name="Ropars J."/>
            <person name="Sedzielewska K."/>
            <person name="Noel J."/>
            <person name="Charron P."/>
            <person name="Farinelli L."/>
            <person name="Marton T."/>
            <person name="Kruger M."/>
            <person name="Pelin A."/>
            <person name="Brachmann A."/>
            <person name="Corradi N."/>
        </authorList>
    </citation>
    <scope>NUCLEOTIDE SEQUENCE [LARGE SCALE GENOMIC DNA]</scope>
    <source>
        <strain evidence="3 4">C2</strain>
    </source>
</reference>
<accession>A0A2N1NSJ4</accession>
<dbReference type="VEuPathDB" id="FungiDB:RhiirA1_400378"/>
<dbReference type="EMBL" id="LLXL01000160">
    <property type="protein sequence ID" value="PKK76855.1"/>
    <property type="molecule type" value="Genomic_DNA"/>
</dbReference>
<feature type="transmembrane region" description="Helical" evidence="2">
    <location>
        <begin position="57"/>
        <end position="75"/>
    </location>
</feature>
<name>A0A2N1NSJ4_9GLOM</name>
<keyword evidence="2" id="KW-0472">Membrane</keyword>
<dbReference type="VEuPathDB" id="FungiDB:FUN_001197"/>